<evidence type="ECO:0000313" key="5">
    <source>
        <dbReference type="EMBL" id="TGO71543.1"/>
    </source>
</evidence>
<gene>
    <name evidence="5" type="ORF">BELL_0561g00050</name>
</gene>
<reference evidence="5 6" key="1">
    <citation type="submission" date="2017-12" db="EMBL/GenBank/DDBJ databases">
        <title>Comparative genomics of Botrytis spp.</title>
        <authorList>
            <person name="Valero-Jimenez C.A."/>
            <person name="Tapia P."/>
            <person name="Veloso J."/>
            <person name="Silva-Moreno E."/>
            <person name="Staats M."/>
            <person name="Valdes J.H."/>
            <person name="Van Kan J.A.L."/>
        </authorList>
    </citation>
    <scope>NUCLEOTIDE SEQUENCE [LARGE SCALE GENOMIC DNA]</scope>
    <source>
        <strain evidence="5 6">Be9601</strain>
    </source>
</reference>
<evidence type="ECO:0000259" key="2">
    <source>
        <dbReference type="Pfam" id="PF18276"/>
    </source>
</evidence>
<feature type="compositionally biased region" description="Polar residues" evidence="1">
    <location>
        <begin position="536"/>
        <end position="545"/>
    </location>
</feature>
<name>A0A4Z1JQI6_9HELO</name>
<feature type="compositionally biased region" description="Acidic residues" evidence="1">
    <location>
        <begin position="199"/>
        <end position="217"/>
    </location>
</feature>
<dbReference type="Pfam" id="PF20220">
    <property type="entry name" value="ABC_toxin_N"/>
    <property type="match status" value="1"/>
</dbReference>
<evidence type="ECO:0000259" key="3">
    <source>
        <dbReference type="Pfam" id="PF18413"/>
    </source>
</evidence>
<feature type="region of interest" description="Disordered" evidence="1">
    <location>
        <begin position="1534"/>
        <end position="1557"/>
    </location>
</feature>
<accession>A0A4Z1JQI6</accession>
<dbReference type="InterPro" id="IPR041079">
    <property type="entry name" value="Neuraminidase-like"/>
</dbReference>
<sequence length="2518" mass="282806">MDLIERLQVAAQEVLDRQYAAEILGLSLSDFSAITGQTFYPRILADTLNGLPKTKSLKIDAVANWEISMLWGYDSNKIMLSMDKGLTNIKRKFMQRSGLEFKDVLELVKTQFFGQHLVITNFKGSETFDNSLEELRLLCNASNPPFKPLTKKLAFSIQSFLRLQAKLKWSTRDLDAAIFRFHSIEMEKSARTNRNAELLSEDSTDEEDDDDEDDLDDAQPSKNKKNKGTTKGELKRLLPKMMSISPYVLRCIAALTELSEITALPPAALLPLWGEMDTYGKQSFFQRQFMLKPLQNLDSVFALSKDGKGKPHFFRADGQPTSVEGHIRGICESLKWPADHFDKLLKVTNLENEDLDITSFSLLYRYVTICKILSVPAKDCVVFFQAFFRDGRDAVLSSPWNTLEAVQGWKALLKEGWPIDSLVLVLGQVDAHNEKKLLKAGLSLYTSISDVSNELDKTLSYVHTTSSLNVENVIDCATRLFGSEMASSIVEYVDDSTELSELLIKRSPLIQELISVLKKAQSAIDAIEIPQKAASPDNSGEAQTVTEEKAETGKDTMIQDTTLLSQEEEAQTKAAIQCRMRRSAFVEFAGPLIIQSSLQTAIVDIIKDRFPDLDLPTTTTLLSDIIKTKGTDGNSIETAMSVFEHLNDPIAETASVQPLDIYFCPGTTDEFTFQYFEPEIEETKAPASPKNVERHKQLKIDDIEIEFDSLSKSWKTPRLTSGQYYLLQSQTISPANLSWYTAKSIKPTKLLGSKVALATTIEKAASLAAAIGRTTKICEVHELEAEELKYMAQSARETDQNLAMDLNAPRLVDLMRLCRYAKVKKAATKSKASLVSMFTWLASTKDADVNIIAAKIAESTGWGVKRVVDLLAARFPTYSGSAILESLREYDSFLKLHEIITLDDTIRYGHSDAQAPTMAMLFDLARPRITISTTEQDFEKSNILHGTLSTSAKAEVDERMAPRRRDVLVQYLLQQSYIRKDLKIYDADGLFEQFLVDVQMGPQLRTSRIKQAISVIQLFIQRCLLGLEKGVPKSLLGREKWYWMQSYTLWEAHRKMFLYPENWIHPTLRDDKSQLFEQLEANLMQKDMSLNTFTNSILTYIISLNEIASLDVISYLHEWHEESEEIFHLFGRTRVSPHTFYYRSLTLLNENNDIFWRPWTKIEMDIPSVEMEWDGKRLAEGGAYLLPVLRDGRLYLFLPQLTPKAAPRERTAEEKASKFESMRTQTVGTADPQRTWEVSMGWTELVNGNWRPKRVSPGSFELKHEAKNFKLPSSSQFRIDPIFLSDRLQLVVSYAETKTSLGGLIAGTFEFCCDQITVLDGVTHPTPPKHDYPTYFNKVSGDGAAVVNMASDNATNGTSSTGQSPPIWVPKDVNENQKNIKWTLSRTHRQTIGLALDVKKSNGSSISYFNVPQKPLRGAKWSMEDLKYKMQLATIDHTFSQDLMRAAVDKVDPLSRIFATMSRLDAINNSFGQIGGYTFYHELGQPAALYNWELGVHAIMLAVDRFASTHQFDEALQVARLLFDPTVDIEVGSKLPNETETQKNKQQNNQQQEEEQQYSCWRFPPFQDMSQHFSTDGEENFNFESLAIELQLAIKERRSHGQLVHATARGRPSAYMKWIVMKYAEILIAAGDLYFRQGTLESLPLATQRYIEAAHVLGPEPPQVPKLGKRIGKTFSEIMAEETKFDQAKYTLESPFSPELELGDKGSASTSEKDPTKCNIACFIKTRYFCIPINPKFKHMRALVHQRLFNTRNSLDIDGNPVIYALREPPIDPVSLVATGNQEFGISETLGMVSGDRDGPLPRQRSEALLSRALDLCSELRSLADRFISAVEKKDSEEYNQLHARHTSSIQAKMLEMKTMQLGEAQQNIEALIINRKNLESQLAFYLALTGDNDTVKVPTPQEDWKDIKQSIGSVTQDNVRMSPYEMLEMNLATIATGLDIVAATTDMIAQPFAALPTISVNAAPLGVGASISAGGSNIAAGIQSASHIFRVSGMIVQEGASRSGRMAQMTRQLQERRLQANMRGREIKGIDKQIEMAEIRVKVAMKDIEIQKSEMNEATKMDAWYRTKYSNKELYGWIEKSLRALHFQAYTLTMTIARKAETALSFEQGRKVSILKPAGYWQAAQDGLLSADHLYLDLKRLEAAYHDGPQPDFNITKTVSLRQIDPLALLKLRYTGSTTFSVSELQYDMDFPGHYMRRIRSVAVSIPAVLSPYSSINATLTLTTHKYRLSNLASNTASYRDTSSSSDTFCTRGIPISSVAISSGSQDSGVFDLNFNGPRFMPFEGAGAISSWKLDLPTEVRKFDYETISDVLLHVHYTSYDGGVELRNAANEYVRQQVGLVQSEGQNEGFWTLFDLKNDFVNGWHGFTSQILGASKKREDISALADTGTGSNTAVVATTVATKTATSTTIGFLELGNLKERLPFWSRRQPKLQVRKVGLMSRSAKLVKGLTISPVAALAESWQDQKPDVGKNSMRMRTGLAEDSLQGWVLKASGAVLGDKETTVENVYMLIQYVFQP</sequence>
<feature type="region of interest" description="Disordered" evidence="1">
    <location>
        <begin position="531"/>
        <end position="552"/>
    </location>
</feature>
<feature type="domain" description="Tc toxin complex TcA C-terminal TcB-binding" evidence="2">
    <location>
        <begin position="2033"/>
        <end position="2320"/>
    </location>
</feature>
<feature type="region of interest" description="Disordered" evidence="1">
    <location>
        <begin position="192"/>
        <end position="230"/>
    </location>
</feature>
<keyword evidence="6" id="KW-1185">Reference proteome</keyword>
<feature type="region of interest" description="Disordered" evidence="1">
    <location>
        <begin position="1207"/>
        <end position="1226"/>
    </location>
</feature>
<proteinExistence type="predicted"/>
<organism evidence="5 6">
    <name type="scientific">Botrytis elliptica</name>
    <dbReference type="NCBI Taxonomy" id="278938"/>
    <lineage>
        <taxon>Eukaryota</taxon>
        <taxon>Fungi</taxon>
        <taxon>Dikarya</taxon>
        <taxon>Ascomycota</taxon>
        <taxon>Pezizomycotina</taxon>
        <taxon>Leotiomycetes</taxon>
        <taxon>Helotiales</taxon>
        <taxon>Sclerotiniaceae</taxon>
        <taxon>Botrytis</taxon>
    </lineage>
</organism>
<dbReference type="Pfam" id="PF18413">
    <property type="entry name" value="Neuraminidase"/>
    <property type="match status" value="1"/>
</dbReference>
<feature type="compositionally biased region" description="Basic and acidic residues" evidence="1">
    <location>
        <begin position="1207"/>
        <end position="1221"/>
    </location>
</feature>
<dbReference type="Pfam" id="PF18276">
    <property type="entry name" value="TcA_TcB_BD"/>
    <property type="match status" value="1"/>
</dbReference>
<dbReference type="Proteomes" id="UP000297229">
    <property type="component" value="Unassembled WGS sequence"/>
</dbReference>
<evidence type="ECO:0000259" key="4">
    <source>
        <dbReference type="Pfam" id="PF20220"/>
    </source>
</evidence>
<evidence type="ECO:0000313" key="6">
    <source>
        <dbReference type="Proteomes" id="UP000297229"/>
    </source>
</evidence>
<feature type="domain" description="ABC toxin N-terminal" evidence="4">
    <location>
        <begin position="959"/>
        <end position="1080"/>
    </location>
</feature>
<dbReference type="EMBL" id="PQXM01000559">
    <property type="protein sequence ID" value="TGO71543.1"/>
    <property type="molecule type" value="Genomic_DNA"/>
</dbReference>
<protein>
    <submittedName>
        <fullName evidence="5">Uncharacterized protein</fullName>
    </submittedName>
</protein>
<dbReference type="InterPro" id="IPR046839">
    <property type="entry name" value="ABC_toxin_N"/>
</dbReference>
<dbReference type="STRING" id="278938.A0A4Z1JQI6"/>
<evidence type="ECO:0000256" key="1">
    <source>
        <dbReference type="SAM" id="MobiDB-lite"/>
    </source>
</evidence>
<dbReference type="InterPro" id="IPR040840">
    <property type="entry name" value="TcA_TcB_BD"/>
</dbReference>
<feature type="domain" description="Neuraminidase-like" evidence="3">
    <location>
        <begin position="1110"/>
        <end position="1275"/>
    </location>
</feature>
<comment type="caution">
    <text evidence="5">The sequence shown here is derived from an EMBL/GenBank/DDBJ whole genome shotgun (WGS) entry which is preliminary data.</text>
</comment>